<dbReference type="Proteomes" id="UP000235081">
    <property type="component" value="Unassembled WGS sequence"/>
</dbReference>
<dbReference type="InterPro" id="IPR036217">
    <property type="entry name" value="MethylDNA_cys_MeTrfase_DNAb"/>
</dbReference>
<evidence type="ECO:0000259" key="2">
    <source>
        <dbReference type="Pfam" id="PF01035"/>
    </source>
</evidence>
<evidence type="ECO:0000313" key="3">
    <source>
        <dbReference type="EMBL" id="PMB18617.1"/>
    </source>
</evidence>
<dbReference type="AlphaFoldDB" id="A0A2N6L8S7"/>
<evidence type="ECO:0000256" key="1">
    <source>
        <dbReference type="ARBA" id="ARBA00022763"/>
    </source>
</evidence>
<gene>
    <name evidence="3" type="ORF">CEN46_20790</name>
</gene>
<proteinExistence type="predicted"/>
<organism evidence="3 4">
    <name type="scientific">Fischerella thermalis CCMEE 5318</name>
    <dbReference type="NCBI Taxonomy" id="2019666"/>
    <lineage>
        <taxon>Bacteria</taxon>
        <taxon>Bacillati</taxon>
        <taxon>Cyanobacteriota</taxon>
        <taxon>Cyanophyceae</taxon>
        <taxon>Nostocales</taxon>
        <taxon>Hapalosiphonaceae</taxon>
        <taxon>Fischerella</taxon>
    </lineage>
</organism>
<keyword evidence="1" id="KW-0227">DNA damage</keyword>
<dbReference type="SUPFAM" id="SSF46767">
    <property type="entry name" value="Methylated DNA-protein cysteine methyltransferase, C-terminal domain"/>
    <property type="match status" value="1"/>
</dbReference>
<dbReference type="GO" id="GO:0006281">
    <property type="term" value="P:DNA repair"/>
    <property type="evidence" value="ECO:0007669"/>
    <property type="project" value="InterPro"/>
</dbReference>
<protein>
    <recommendedName>
        <fullName evidence="2">Methylated-DNA-[protein]-cysteine S-methyltransferase DNA binding domain-containing protein</fullName>
    </recommendedName>
</protein>
<dbReference type="InterPro" id="IPR014048">
    <property type="entry name" value="MethylDNA_cys_MeTrfase_DNA-bd"/>
</dbReference>
<dbReference type="Gene3D" id="1.10.10.10">
    <property type="entry name" value="Winged helix-like DNA-binding domain superfamily/Winged helix DNA-binding domain"/>
    <property type="match status" value="1"/>
</dbReference>
<accession>A0A2N6L8S7</accession>
<dbReference type="InterPro" id="IPR036388">
    <property type="entry name" value="WH-like_DNA-bd_sf"/>
</dbReference>
<feature type="domain" description="Methylated-DNA-[protein]-cysteine S-methyltransferase DNA binding" evidence="2">
    <location>
        <begin position="4"/>
        <end position="45"/>
    </location>
</feature>
<dbReference type="EMBL" id="NMQE01000678">
    <property type="protein sequence ID" value="PMB18617.1"/>
    <property type="molecule type" value="Genomic_DNA"/>
</dbReference>
<reference evidence="3 4" key="1">
    <citation type="submission" date="2017-07" db="EMBL/GenBank/DDBJ databases">
        <title>Genomes of Fischerella (Mastigocladus) sp. strains.</title>
        <authorList>
            <person name="Miller S.R."/>
        </authorList>
    </citation>
    <scope>NUCLEOTIDE SEQUENCE [LARGE SCALE GENOMIC DNA]</scope>
    <source>
        <strain evidence="3 4">CCMEE 5318</strain>
    </source>
</reference>
<dbReference type="Pfam" id="PF01035">
    <property type="entry name" value="DNA_binding_1"/>
    <property type="match status" value="1"/>
</dbReference>
<dbReference type="GO" id="GO:0003824">
    <property type="term" value="F:catalytic activity"/>
    <property type="evidence" value="ECO:0007669"/>
    <property type="project" value="InterPro"/>
</dbReference>
<sequence>MSTYDEIYKIVYQILQGRVATYGQVADLAQLYGKARLVGYALYRVDTVSYHVCLNTYTVA</sequence>
<name>A0A2N6L8S7_9CYAN</name>
<evidence type="ECO:0000313" key="4">
    <source>
        <dbReference type="Proteomes" id="UP000235081"/>
    </source>
</evidence>
<dbReference type="RefSeq" id="WP_102182997.1">
    <property type="nucleotide sequence ID" value="NZ_NMQE01000678.1"/>
</dbReference>
<comment type="caution">
    <text evidence="3">The sequence shown here is derived from an EMBL/GenBank/DDBJ whole genome shotgun (WGS) entry which is preliminary data.</text>
</comment>